<evidence type="ECO:0000313" key="3">
    <source>
        <dbReference type="Proteomes" id="UP001499967"/>
    </source>
</evidence>
<feature type="transmembrane region" description="Helical" evidence="1">
    <location>
        <begin position="222"/>
        <end position="244"/>
    </location>
</feature>
<accession>A0ABN1PMM9</accession>
<keyword evidence="3" id="KW-1185">Reference proteome</keyword>
<keyword evidence="1" id="KW-1133">Transmembrane helix</keyword>
<gene>
    <name evidence="2" type="ORF">GCM10009559_17880</name>
</gene>
<evidence type="ECO:0000313" key="2">
    <source>
        <dbReference type="EMBL" id="GAA0930469.1"/>
    </source>
</evidence>
<name>A0ABN1PMM9_9PSEU</name>
<keyword evidence="1" id="KW-0472">Membrane</keyword>
<comment type="caution">
    <text evidence="2">The sequence shown here is derived from an EMBL/GenBank/DDBJ whole genome shotgun (WGS) entry which is preliminary data.</text>
</comment>
<reference evidence="2 3" key="1">
    <citation type="journal article" date="2019" name="Int. J. Syst. Evol. Microbiol.">
        <title>The Global Catalogue of Microorganisms (GCM) 10K type strain sequencing project: providing services to taxonomists for standard genome sequencing and annotation.</title>
        <authorList>
            <consortium name="The Broad Institute Genomics Platform"/>
            <consortium name="The Broad Institute Genome Sequencing Center for Infectious Disease"/>
            <person name="Wu L."/>
            <person name="Ma J."/>
        </authorList>
    </citation>
    <scope>NUCLEOTIDE SEQUENCE [LARGE SCALE GENOMIC DNA]</scope>
    <source>
        <strain evidence="2 3">JCM 11117</strain>
    </source>
</reference>
<evidence type="ECO:0000256" key="1">
    <source>
        <dbReference type="SAM" id="Phobius"/>
    </source>
</evidence>
<organism evidence="2 3">
    <name type="scientific">Pseudonocardia zijingensis</name>
    <dbReference type="NCBI Taxonomy" id="153376"/>
    <lineage>
        <taxon>Bacteria</taxon>
        <taxon>Bacillati</taxon>
        <taxon>Actinomycetota</taxon>
        <taxon>Actinomycetes</taxon>
        <taxon>Pseudonocardiales</taxon>
        <taxon>Pseudonocardiaceae</taxon>
        <taxon>Pseudonocardia</taxon>
    </lineage>
</organism>
<dbReference type="Proteomes" id="UP001499967">
    <property type="component" value="Unassembled WGS sequence"/>
</dbReference>
<dbReference type="EMBL" id="BAAAHP010000049">
    <property type="protein sequence ID" value="GAA0930469.1"/>
    <property type="molecule type" value="Genomic_DNA"/>
</dbReference>
<protein>
    <submittedName>
        <fullName evidence="2">Uncharacterized protein</fullName>
    </submittedName>
</protein>
<keyword evidence="1" id="KW-0812">Transmembrane</keyword>
<proteinExistence type="predicted"/>
<feature type="transmembrane region" description="Helical" evidence="1">
    <location>
        <begin position="186"/>
        <end position="210"/>
    </location>
</feature>
<feature type="transmembrane region" description="Helical" evidence="1">
    <location>
        <begin position="256"/>
        <end position="280"/>
    </location>
</feature>
<sequence length="356" mass="37880">MLADPNLPTLVARTLTADLPDALAARVGDGIRWRIETVHEPFEIAASHDRVIDKARARVTDTGWDIAICITDIPIETGNGVVVADVGHHDRVALVSLPALGAVGLHRRAREVSSAIIAELVTQLDGPPPAGGDGTVEHVGTAIGSRLVRRVAPVDRDVDTELVINGLAGRLRLLAGTVRANQPWQLAVGLSTALAAAATGSAFGILYSAIWELATVLERWRMIAGTVTAIWIFVVWLVVGHGLWQRGPRQRPNHLGLLNTATVLTVVTGVLVFYAVLYALNLTAAALIIPPDFFAETIGRPVDLGDYLRVALLASGLGTVAGAVGSGLEDDVTVRRAAYSTREQQRRATYPRLTDA</sequence>